<name>A0A9D4T2S2_RHISA</name>
<proteinExistence type="predicted"/>
<protein>
    <submittedName>
        <fullName evidence="2">Uncharacterized protein</fullName>
    </submittedName>
</protein>
<comment type="caution">
    <text evidence="2">The sequence shown here is derived from an EMBL/GenBank/DDBJ whole genome shotgun (WGS) entry which is preliminary data.</text>
</comment>
<feature type="region of interest" description="Disordered" evidence="1">
    <location>
        <begin position="34"/>
        <end position="76"/>
    </location>
</feature>
<organism evidence="2 3">
    <name type="scientific">Rhipicephalus sanguineus</name>
    <name type="common">Brown dog tick</name>
    <name type="synonym">Ixodes sanguineus</name>
    <dbReference type="NCBI Taxonomy" id="34632"/>
    <lineage>
        <taxon>Eukaryota</taxon>
        <taxon>Metazoa</taxon>
        <taxon>Ecdysozoa</taxon>
        <taxon>Arthropoda</taxon>
        <taxon>Chelicerata</taxon>
        <taxon>Arachnida</taxon>
        <taxon>Acari</taxon>
        <taxon>Parasitiformes</taxon>
        <taxon>Ixodida</taxon>
        <taxon>Ixodoidea</taxon>
        <taxon>Ixodidae</taxon>
        <taxon>Rhipicephalinae</taxon>
        <taxon>Rhipicephalus</taxon>
        <taxon>Rhipicephalus</taxon>
    </lineage>
</organism>
<keyword evidence="3" id="KW-1185">Reference proteome</keyword>
<dbReference type="AlphaFoldDB" id="A0A9D4T2S2"/>
<reference evidence="2" key="2">
    <citation type="submission" date="2021-09" db="EMBL/GenBank/DDBJ databases">
        <authorList>
            <person name="Jia N."/>
            <person name="Wang J."/>
            <person name="Shi W."/>
            <person name="Du L."/>
            <person name="Sun Y."/>
            <person name="Zhan W."/>
            <person name="Jiang J."/>
            <person name="Wang Q."/>
            <person name="Zhang B."/>
            <person name="Ji P."/>
            <person name="Sakyi L.B."/>
            <person name="Cui X."/>
            <person name="Yuan T."/>
            <person name="Jiang B."/>
            <person name="Yang W."/>
            <person name="Lam T.T.-Y."/>
            <person name="Chang Q."/>
            <person name="Ding S."/>
            <person name="Wang X."/>
            <person name="Zhu J."/>
            <person name="Ruan X."/>
            <person name="Zhao L."/>
            <person name="Wei J."/>
            <person name="Que T."/>
            <person name="Du C."/>
            <person name="Cheng J."/>
            <person name="Dai P."/>
            <person name="Han X."/>
            <person name="Huang E."/>
            <person name="Gao Y."/>
            <person name="Liu J."/>
            <person name="Shao H."/>
            <person name="Ye R."/>
            <person name="Li L."/>
            <person name="Wei W."/>
            <person name="Wang X."/>
            <person name="Wang C."/>
            <person name="Huo Q."/>
            <person name="Li W."/>
            <person name="Guo W."/>
            <person name="Chen H."/>
            <person name="Chen S."/>
            <person name="Zhou L."/>
            <person name="Zhou L."/>
            <person name="Ni X."/>
            <person name="Tian J."/>
            <person name="Zhou Y."/>
            <person name="Sheng Y."/>
            <person name="Liu T."/>
            <person name="Pan Y."/>
            <person name="Xia L."/>
            <person name="Li J."/>
            <person name="Zhao F."/>
            <person name="Cao W."/>
        </authorList>
    </citation>
    <scope>NUCLEOTIDE SEQUENCE</scope>
    <source>
        <strain evidence="2">Rsan-2018</strain>
        <tissue evidence="2">Larvae</tissue>
    </source>
</reference>
<feature type="compositionally biased region" description="Basic and acidic residues" evidence="1">
    <location>
        <begin position="49"/>
        <end position="64"/>
    </location>
</feature>
<reference evidence="2" key="1">
    <citation type="journal article" date="2020" name="Cell">
        <title>Large-Scale Comparative Analyses of Tick Genomes Elucidate Their Genetic Diversity and Vector Capacities.</title>
        <authorList>
            <consortium name="Tick Genome and Microbiome Consortium (TIGMIC)"/>
            <person name="Jia N."/>
            <person name="Wang J."/>
            <person name="Shi W."/>
            <person name="Du L."/>
            <person name="Sun Y."/>
            <person name="Zhan W."/>
            <person name="Jiang J.F."/>
            <person name="Wang Q."/>
            <person name="Zhang B."/>
            <person name="Ji P."/>
            <person name="Bell-Sakyi L."/>
            <person name="Cui X.M."/>
            <person name="Yuan T.T."/>
            <person name="Jiang B.G."/>
            <person name="Yang W.F."/>
            <person name="Lam T.T."/>
            <person name="Chang Q.C."/>
            <person name="Ding S.J."/>
            <person name="Wang X.J."/>
            <person name="Zhu J.G."/>
            <person name="Ruan X.D."/>
            <person name="Zhao L."/>
            <person name="Wei J.T."/>
            <person name="Ye R.Z."/>
            <person name="Que T.C."/>
            <person name="Du C.H."/>
            <person name="Zhou Y.H."/>
            <person name="Cheng J.X."/>
            <person name="Dai P.F."/>
            <person name="Guo W.B."/>
            <person name="Han X.H."/>
            <person name="Huang E.J."/>
            <person name="Li L.F."/>
            <person name="Wei W."/>
            <person name="Gao Y.C."/>
            <person name="Liu J.Z."/>
            <person name="Shao H.Z."/>
            <person name="Wang X."/>
            <person name="Wang C.C."/>
            <person name="Yang T.C."/>
            <person name="Huo Q.B."/>
            <person name="Li W."/>
            <person name="Chen H.Y."/>
            <person name="Chen S.E."/>
            <person name="Zhou L.G."/>
            <person name="Ni X.B."/>
            <person name="Tian J.H."/>
            <person name="Sheng Y."/>
            <person name="Liu T."/>
            <person name="Pan Y.S."/>
            <person name="Xia L.Y."/>
            <person name="Li J."/>
            <person name="Zhao F."/>
            <person name="Cao W.C."/>
        </authorList>
    </citation>
    <scope>NUCLEOTIDE SEQUENCE</scope>
    <source>
        <strain evidence="2">Rsan-2018</strain>
    </source>
</reference>
<dbReference type="Proteomes" id="UP000821837">
    <property type="component" value="Unassembled WGS sequence"/>
</dbReference>
<sequence>MANGRLPSSATPPAKATNLWRTKTGRAHFYIENHAVRGSPTRTSATGEQCEHAEEVPDNADARSRPRQRAPPLPRADLKVIIRPSPDLIVRELRSHQVAKAIIQATGRASECKGEDFIVRLRRGSNVIIVSTPLEATAATLVKITSLTFQERPHPVKVYLPTPKDLSKGVVHGIDAGTSEKELLANLRPRNASDCYIYIVWLKYSLTSPVM</sequence>
<gene>
    <name evidence="2" type="ORF">HPB52_016835</name>
</gene>
<evidence type="ECO:0000256" key="1">
    <source>
        <dbReference type="SAM" id="MobiDB-lite"/>
    </source>
</evidence>
<evidence type="ECO:0000313" key="3">
    <source>
        <dbReference type="Proteomes" id="UP000821837"/>
    </source>
</evidence>
<accession>A0A9D4T2S2</accession>
<evidence type="ECO:0000313" key="2">
    <source>
        <dbReference type="EMBL" id="KAH7969345.1"/>
    </source>
</evidence>
<dbReference type="EMBL" id="JABSTV010001248">
    <property type="protein sequence ID" value="KAH7969345.1"/>
    <property type="molecule type" value="Genomic_DNA"/>
</dbReference>